<dbReference type="Proteomes" id="UP000001194">
    <property type="component" value="Unassembled WGS sequence"/>
</dbReference>
<sequence>MFETSRCAPAINPQVKSNESTSRWCQCIVMTQFLQGRLTGAILSGFREGARL</sequence>
<dbReference type="GeneID" id="6079025"/>
<dbReference type="KEGG" id="lbc:LACBIDRAFT_302154"/>
<gene>
    <name evidence="1" type="ORF">LACBIDRAFT_302154</name>
</gene>
<dbReference type="InParanoid" id="B0DH66"/>
<dbReference type="EMBL" id="DS547110">
    <property type="protein sequence ID" value="EDR05962.1"/>
    <property type="molecule type" value="Genomic_DNA"/>
</dbReference>
<keyword evidence="2" id="KW-1185">Reference proteome</keyword>
<organism evidence="2">
    <name type="scientific">Laccaria bicolor (strain S238N-H82 / ATCC MYA-4686)</name>
    <name type="common">Bicoloured deceiver</name>
    <name type="synonym">Laccaria laccata var. bicolor</name>
    <dbReference type="NCBI Taxonomy" id="486041"/>
    <lineage>
        <taxon>Eukaryota</taxon>
        <taxon>Fungi</taxon>
        <taxon>Dikarya</taxon>
        <taxon>Basidiomycota</taxon>
        <taxon>Agaricomycotina</taxon>
        <taxon>Agaricomycetes</taxon>
        <taxon>Agaricomycetidae</taxon>
        <taxon>Agaricales</taxon>
        <taxon>Agaricineae</taxon>
        <taxon>Hydnangiaceae</taxon>
        <taxon>Laccaria</taxon>
    </lineage>
</organism>
<name>B0DH66_LACBS</name>
<dbReference type="RefSeq" id="XP_001883250.1">
    <property type="nucleotide sequence ID" value="XM_001883215.1"/>
</dbReference>
<accession>B0DH66</accession>
<protein>
    <submittedName>
        <fullName evidence="1">Predicted protein</fullName>
    </submittedName>
</protein>
<dbReference type="OrthoDB" id="10487795at2759"/>
<evidence type="ECO:0000313" key="2">
    <source>
        <dbReference type="Proteomes" id="UP000001194"/>
    </source>
</evidence>
<evidence type="ECO:0000313" key="1">
    <source>
        <dbReference type="EMBL" id="EDR05962.1"/>
    </source>
</evidence>
<reference evidence="1 2" key="1">
    <citation type="journal article" date="2008" name="Nature">
        <title>The genome of Laccaria bicolor provides insights into mycorrhizal symbiosis.</title>
        <authorList>
            <person name="Martin F."/>
            <person name="Aerts A."/>
            <person name="Ahren D."/>
            <person name="Brun A."/>
            <person name="Danchin E.G.J."/>
            <person name="Duchaussoy F."/>
            <person name="Gibon J."/>
            <person name="Kohler A."/>
            <person name="Lindquist E."/>
            <person name="Pereda V."/>
            <person name="Salamov A."/>
            <person name="Shapiro H.J."/>
            <person name="Wuyts J."/>
            <person name="Blaudez D."/>
            <person name="Buee M."/>
            <person name="Brokstein P."/>
            <person name="Canbaeck B."/>
            <person name="Cohen D."/>
            <person name="Courty P.E."/>
            <person name="Coutinho P.M."/>
            <person name="Delaruelle C."/>
            <person name="Detter J.C."/>
            <person name="Deveau A."/>
            <person name="DiFazio S."/>
            <person name="Duplessis S."/>
            <person name="Fraissinet-Tachet L."/>
            <person name="Lucic E."/>
            <person name="Frey-Klett P."/>
            <person name="Fourrey C."/>
            <person name="Feussner I."/>
            <person name="Gay G."/>
            <person name="Grimwood J."/>
            <person name="Hoegger P.J."/>
            <person name="Jain P."/>
            <person name="Kilaru S."/>
            <person name="Labbe J."/>
            <person name="Lin Y.C."/>
            <person name="Legue V."/>
            <person name="Le Tacon F."/>
            <person name="Marmeisse R."/>
            <person name="Melayah D."/>
            <person name="Montanini B."/>
            <person name="Muratet M."/>
            <person name="Nehls U."/>
            <person name="Niculita-Hirzel H."/>
            <person name="Oudot-Le Secq M.P."/>
            <person name="Peter M."/>
            <person name="Quesneville H."/>
            <person name="Rajashekar B."/>
            <person name="Reich M."/>
            <person name="Rouhier N."/>
            <person name="Schmutz J."/>
            <person name="Yin T."/>
            <person name="Chalot M."/>
            <person name="Henrissat B."/>
            <person name="Kuees U."/>
            <person name="Lucas S."/>
            <person name="Van de Peer Y."/>
            <person name="Podila G.K."/>
            <person name="Polle A."/>
            <person name="Pukkila P.J."/>
            <person name="Richardson P.M."/>
            <person name="Rouze P."/>
            <person name="Sanders I.R."/>
            <person name="Stajich J.E."/>
            <person name="Tunlid A."/>
            <person name="Tuskan G."/>
            <person name="Grigoriev I.V."/>
        </authorList>
    </citation>
    <scope>NUCLEOTIDE SEQUENCE [LARGE SCALE GENOMIC DNA]</scope>
    <source>
        <strain evidence="2">S238N-H82 / ATCC MYA-4686</strain>
    </source>
</reference>
<dbReference type="AlphaFoldDB" id="B0DH66"/>
<dbReference type="HOGENOM" id="CLU_3087629_0_0_1"/>
<proteinExistence type="predicted"/>